<dbReference type="GO" id="GO:0016020">
    <property type="term" value="C:membrane"/>
    <property type="evidence" value="ECO:0007669"/>
    <property type="project" value="UniProtKB-SubCell"/>
</dbReference>
<feature type="transmembrane region" description="Helical" evidence="12">
    <location>
        <begin position="230"/>
        <end position="249"/>
    </location>
</feature>
<dbReference type="GO" id="GO:0046872">
    <property type="term" value="F:metal ion binding"/>
    <property type="evidence" value="ECO:0007669"/>
    <property type="project" value="UniProtKB-KW"/>
</dbReference>
<evidence type="ECO:0000256" key="10">
    <source>
        <dbReference type="ARBA" id="ARBA00023157"/>
    </source>
</evidence>
<dbReference type="STRING" id="1514971.AUR64_17225"/>
<dbReference type="Proteomes" id="UP000054387">
    <property type="component" value="Unassembled WGS sequence"/>
</dbReference>
<feature type="transmembrane region" description="Helical" evidence="12">
    <location>
        <begin position="132"/>
        <end position="153"/>
    </location>
</feature>
<protein>
    <submittedName>
        <fullName evidence="13">Cytochrome oxidase assembly protein</fullName>
    </submittedName>
</protein>
<keyword evidence="7" id="KW-0408">Iron</keyword>
<evidence type="ECO:0000256" key="12">
    <source>
        <dbReference type="SAM" id="Phobius"/>
    </source>
</evidence>
<feature type="transmembrane region" description="Helical" evidence="12">
    <location>
        <begin position="98"/>
        <end position="120"/>
    </location>
</feature>
<organism evidence="13 14">
    <name type="scientific">Haloprofundus marisrubri</name>
    <dbReference type="NCBI Taxonomy" id="1514971"/>
    <lineage>
        <taxon>Archaea</taxon>
        <taxon>Methanobacteriati</taxon>
        <taxon>Methanobacteriota</taxon>
        <taxon>Stenosarchaea group</taxon>
        <taxon>Halobacteria</taxon>
        <taxon>Halobacteriales</taxon>
        <taxon>Haloferacaceae</taxon>
        <taxon>Haloprofundus</taxon>
    </lineage>
</organism>
<evidence type="ECO:0000256" key="2">
    <source>
        <dbReference type="ARBA" id="ARBA00022475"/>
    </source>
</evidence>
<evidence type="ECO:0000256" key="5">
    <source>
        <dbReference type="ARBA" id="ARBA00022989"/>
    </source>
</evidence>
<keyword evidence="2" id="KW-1003">Cell membrane</keyword>
<evidence type="ECO:0000256" key="1">
    <source>
        <dbReference type="ARBA" id="ARBA00004141"/>
    </source>
</evidence>
<comment type="caution">
    <text evidence="13">The sequence shown here is derived from an EMBL/GenBank/DDBJ whole genome shotgun (WGS) entry which is preliminary data.</text>
</comment>
<evidence type="ECO:0000256" key="9">
    <source>
        <dbReference type="ARBA" id="ARBA00023136"/>
    </source>
</evidence>
<comment type="subcellular location">
    <subcellularLocation>
        <location evidence="1">Membrane</location>
        <topology evidence="1">Multi-pass membrane protein</topology>
    </subcellularLocation>
</comment>
<dbReference type="Pfam" id="PF02628">
    <property type="entry name" value="COX15-CtaA"/>
    <property type="match status" value="1"/>
</dbReference>
<keyword evidence="10" id="KW-1015">Disulfide bond</keyword>
<dbReference type="InterPro" id="IPR050450">
    <property type="entry name" value="COX15/CtaA_HemeA_synthase"/>
</dbReference>
<keyword evidence="3 12" id="KW-0812">Transmembrane</keyword>
<proteinExistence type="predicted"/>
<sequence>MLRTRTRPDWFSFRRFAAFTTASTALLMMLGIYTAATGSGLACSAQWPLCDNGLLPQTVPSFIEWFHRLVAMVIGFQILGTAAWAWKRNSKRSVKLSTTLALVVLPLQVSIGAVTVTLSGLVPNGYSVPTQAAHFVVALTIFGALTYGTLRAYDGHFRRSALERVNLALPAALALVGVAALLSRVWGVFSYGSTVQPLFVGSMLVTIATLVAALVWTTQASATQASLSRLRPLLVTALGLLVLIALLGRDLVAYTPLVRDINALLFGLTALVVAAATWLARRVNTAEQATTHGVSGD</sequence>
<feature type="transmembrane region" description="Helical" evidence="12">
    <location>
        <begin position="198"/>
        <end position="218"/>
    </location>
</feature>
<keyword evidence="6" id="KW-0560">Oxidoreductase</keyword>
<gene>
    <name evidence="13" type="ORF">AUR64_17225</name>
</gene>
<name>A0A0W1R7E5_9EURY</name>
<accession>A0A0W1R7E5</accession>
<dbReference type="EMBL" id="LOPU01000029">
    <property type="protein sequence ID" value="KTG09510.1"/>
    <property type="molecule type" value="Genomic_DNA"/>
</dbReference>
<evidence type="ECO:0000256" key="8">
    <source>
        <dbReference type="ARBA" id="ARBA00023133"/>
    </source>
</evidence>
<keyword evidence="8" id="KW-0350">Heme biosynthesis</keyword>
<dbReference type="InterPro" id="IPR003780">
    <property type="entry name" value="COX15/CtaA_fam"/>
</dbReference>
<evidence type="ECO:0000256" key="3">
    <source>
        <dbReference type="ARBA" id="ARBA00022692"/>
    </source>
</evidence>
<keyword evidence="4" id="KW-0479">Metal-binding</keyword>
<evidence type="ECO:0000313" key="13">
    <source>
        <dbReference type="EMBL" id="KTG09510.1"/>
    </source>
</evidence>
<dbReference type="GO" id="GO:0006784">
    <property type="term" value="P:heme A biosynthetic process"/>
    <property type="evidence" value="ECO:0007669"/>
    <property type="project" value="InterPro"/>
</dbReference>
<dbReference type="AlphaFoldDB" id="A0A0W1R7E5"/>
<feature type="transmembrane region" description="Helical" evidence="12">
    <location>
        <begin position="69"/>
        <end position="86"/>
    </location>
</feature>
<keyword evidence="5 12" id="KW-1133">Transmembrane helix</keyword>
<evidence type="ECO:0000256" key="11">
    <source>
        <dbReference type="ARBA" id="ARBA00023444"/>
    </source>
</evidence>
<evidence type="ECO:0000256" key="4">
    <source>
        <dbReference type="ARBA" id="ARBA00022723"/>
    </source>
</evidence>
<dbReference type="OrthoDB" id="336837at2157"/>
<dbReference type="PANTHER" id="PTHR35457">
    <property type="entry name" value="HEME A SYNTHASE"/>
    <property type="match status" value="1"/>
</dbReference>
<dbReference type="RefSeq" id="WP_058582662.1">
    <property type="nucleotide sequence ID" value="NZ_LOPU01000029.1"/>
</dbReference>
<feature type="transmembrane region" description="Helical" evidence="12">
    <location>
        <begin position="165"/>
        <end position="186"/>
    </location>
</feature>
<reference evidence="13 14" key="1">
    <citation type="submission" date="2015-12" db="EMBL/GenBank/DDBJ databases">
        <title>Haloprofundus marisrubri gen. nov., sp. nov., an extremely halophilic archaeon isolated from the Discovery deep brine-seawater interface in the Red Sea.</title>
        <authorList>
            <person name="Zhang G."/>
            <person name="Stingl U."/>
            <person name="Rashid M."/>
        </authorList>
    </citation>
    <scope>NUCLEOTIDE SEQUENCE [LARGE SCALE GENOMIC DNA]</scope>
    <source>
        <strain evidence="13 14">SB9</strain>
    </source>
</reference>
<dbReference type="PANTHER" id="PTHR35457:SF1">
    <property type="entry name" value="HEME A SYNTHASE"/>
    <property type="match status" value="1"/>
</dbReference>
<keyword evidence="14" id="KW-1185">Reference proteome</keyword>
<evidence type="ECO:0000256" key="6">
    <source>
        <dbReference type="ARBA" id="ARBA00023002"/>
    </source>
</evidence>
<dbReference type="GO" id="GO:0016491">
    <property type="term" value="F:oxidoreductase activity"/>
    <property type="evidence" value="ECO:0007669"/>
    <property type="project" value="UniProtKB-KW"/>
</dbReference>
<comment type="pathway">
    <text evidence="11">Porphyrin-containing compound metabolism.</text>
</comment>
<keyword evidence="9 12" id="KW-0472">Membrane</keyword>
<evidence type="ECO:0000256" key="7">
    <source>
        <dbReference type="ARBA" id="ARBA00023004"/>
    </source>
</evidence>
<feature type="transmembrane region" description="Helical" evidence="12">
    <location>
        <begin position="261"/>
        <end position="280"/>
    </location>
</feature>
<evidence type="ECO:0000313" key="14">
    <source>
        <dbReference type="Proteomes" id="UP000054387"/>
    </source>
</evidence>